<dbReference type="InterPro" id="IPR001509">
    <property type="entry name" value="Epimerase_deHydtase"/>
</dbReference>
<accession>A0A1F8GQY3</accession>
<comment type="caution">
    <text evidence="3">The sequence shown here is derived from an EMBL/GenBank/DDBJ whole genome shotgun (WGS) entry which is preliminary data.</text>
</comment>
<comment type="similarity">
    <text evidence="1">Belongs to the NAD(P)-dependent epimerase/dehydratase family.</text>
</comment>
<dbReference type="PANTHER" id="PTHR43000">
    <property type="entry name" value="DTDP-D-GLUCOSE 4,6-DEHYDRATASE-RELATED"/>
    <property type="match status" value="1"/>
</dbReference>
<proteinExistence type="inferred from homology"/>
<reference evidence="3 4" key="1">
    <citation type="journal article" date="2016" name="Nat. Commun.">
        <title>Thousands of microbial genomes shed light on interconnected biogeochemical processes in an aquifer system.</title>
        <authorList>
            <person name="Anantharaman K."/>
            <person name="Brown C.T."/>
            <person name="Hug L.A."/>
            <person name="Sharon I."/>
            <person name="Castelle C.J."/>
            <person name="Probst A.J."/>
            <person name="Thomas B.C."/>
            <person name="Singh A."/>
            <person name="Wilkins M.J."/>
            <person name="Karaoz U."/>
            <person name="Brodie E.L."/>
            <person name="Williams K.H."/>
            <person name="Hubbard S.S."/>
            <person name="Banfield J.F."/>
        </authorList>
    </citation>
    <scope>NUCLEOTIDE SEQUENCE [LARGE SCALE GENOMIC DNA]</scope>
</reference>
<dbReference type="Pfam" id="PF01370">
    <property type="entry name" value="Epimerase"/>
    <property type="match status" value="1"/>
</dbReference>
<dbReference type="Gene3D" id="3.40.50.720">
    <property type="entry name" value="NAD(P)-binding Rossmann-like Domain"/>
    <property type="match status" value="1"/>
</dbReference>
<name>A0A1F8GQY3_9BACT</name>
<sequence length="345" mass="38957">MKKRKAKILVTGSAGFIGSHVYDLLKSQEHEVYGVDDLSGGFMRNVSDKKRFTKLDLRDRDKTAAYIAKLKPDIIFHLAADATEGRSQFTPFSAIDRNIIAYTNLLVPAIKHGLKKMILTSSMSVYGAQQTPFHEDLIPQPEDIYGIAKTAMEQETKIMSKVYGFKYVIVRPHNVYGPRQNLSDPYRNVVGIFINRLLHSKNFYIYGDGKQKRAFSHINDVAPAMIRAAFSSKCEDKILNLGSDNPVTLNKLSRVVLEEFFGSDKIPAKFLPKKFPARLQEVKYAFSSHKVAERLIGTKVKVPLRSGVKDMISWARSLGPQPFVYLVSMDLEHDLSPSTWKAKLI</sequence>
<feature type="domain" description="NAD-dependent epimerase/dehydratase" evidence="2">
    <location>
        <begin position="8"/>
        <end position="242"/>
    </location>
</feature>
<evidence type="ECO:0000259" key="2">
    <source>
        <dbReference type="Pfam" id="PF01370"/>
    </source>
</evidence>
<evidence type="ECO:0000313" key="3">
    <source>
        <dbReference type="EMBL" id="OGN27842.1"/>
    </source>
</evidence>
<dbReference type="Proteomes" id="UP000178444">
    <property type="component" value="Unassembled WGS sequence"/>
</dbReference>
<dbReference type="EMBL" id="MGKO01000006">
    <property type="protein sequence ID" value="OGN27842.1"/>
    <property type="molecule type" value="Genomic_DNA"/>
</dbReference>
<dbReference type="InterPro" id="IPR036291">
    <property type="entry name" value="NAD(P)-bd_dom_sf"/>
</dbReference>
<organism evidence="3 4">
    <name type="scientific">Candidatus Yanofskybacteria bacterium RIFCSPLOWO2_01_FULL_49_17</name>
    <dbReference type="NCBI Taxonomy" id="1802700"/>
    <lineage>
        <taxon>Bacteria</taxon>
        <taxon>Candidatus Yanofskyibacteriota</taxon>
    </lineage>
</organism>
<evidence type="ECO:0000256" key="1">
    <source>
        <dbReference type="ARBA" id="ARBA00007637"/>
    </source>
</evidence>
<evidence type="ECO:0000313" key="4">
    <source>
        <dbReference type="Proteomes" id="UP000178444"/>
    </source>
</evidence>
<dbReference type="AlphaFoldDB" id="A0A1F8GQY3"/>
<protein>
    <recommendedName>
        <fullName evidence="2">NAD-dependent epimerase/dehydratase domain-containing protein</fullName>
    </recommendedName>
</protein>
<dbReference type="SUPFAM" id="SSF51735">
    <property type="entry name" value="NAD(P)-binding Rossmann-fold domains"/>
    <property type="match status" value="1"/>
</dbReference>
<gene>
    <name evidence="3" type="ORF">A2941_00640</name>
</gene>